<gene>
    <name evidence="3" type="primary">TPO</name>
</gene>
<keyword evidence="3" id="KW-0575">Peroxidase</keyword>
<organism evidence="2 3">
    <name type="scientific">Thamnophis sirtalis</name>
    <dbReference type="NCBI Taxonomy" id="35019"/>
    <lineage>
        <taxon>Eukaryota</taxon>
        <taxon>Metazoa</taxon>
        <taxon>Chordata</taxon>
        <taxon>Craniata</taxon>
        <taxon>Vertebrata</taxon>
        <taxon>Euteleostomi</taxon>
        <taxon>Lepidosauria</taxon>
        <taxon>Squamata</taxon>
        <taxon>Bifurcata</taxon>
        <taxon>Unidentata</taxon>
        <taxon>Episquamata</taxon>
        <taxon>Toxicofera</taxon>
        <taxon>Serpentes</taxon>
        <taxon>Colubroidea</taxon>
        <taxon>Colubridae</taxon>
        <taxon>Natricinae</taxon>
        <taxon>Thamnophis</taxon>
    </lineage>
</organism>
<dbReference type="PRINTS" id="PR00457">
    <property type="entry name" value="ANPEROXIDASE"/>
</dbReference>
<protein>
    <submittedName>
        <fullName evidence="3">Thyroid peroxidase</fullName>
    </submittedName>
</protein>
<dbReference type="InterPro" id="IPR037120">
    <property type="entry name" value="Haem_peroxidase_sf_animal"/>
</dbReference>
<dbReference type="PANTHER" id="PTHR11475:SF60">
    <property type="entry name" value="THYROID PEROXIDASE"/>
    <property type="match status" value="1"/>
</dbReference>
<dbReference type="AlphaFoldDB" id="A0A6I9YKX2"/>
<feature type="binding site" description="axial binding residue" evidence="1">
    <location>
        <position position="346"/>
    </location>
    <ligand>
        <name>heme b</name>
        <dbReference type="ChEBI" id="CHEBI:60344"/>
    </ligand>
    <ligandPart>
        <name>Fe</name>
        <dbReference type="ChEBI" id="CHEBI:18248"/>
    </ligandPart>
</feature>
<evidence type="ECO:0000256" key="1">
    <source>
        <dbReference type="PIRSR" id="PIRSR619791-2"/>
    </source>
</evidence>
<dbReference type="GO" id="GO:0020037">
    <property type="term" value="F:heme binding"/>
    <property type="evidence" value="ECO:0007669"/>
    <property type="project" value="InterPro"/>
</dbReference>
<reference evidence="3" key="1">
    <citation type="submission" date="2025-08" db="UniProtKB">
        <authorList>
            <consortium name="RefSeq"/>
        </authorList>
    </citation>
    <scope>IDENTIFICATION</scope>
    <source>
        <tissue evidence="3">Skeletal muscle</tissue>
    </source>
</reference>
<dbReference type="FunFam" id="1.10.640.10:FF:000013">
    <property type="entry name" value="Thyroid peroxidase"/>
    <property type="match status" value="1"/>
</dbReference>
<keyword evidence="1" id="KW-0479">Metal-binding</keyword>
<dbReference type="InterPro" id="IPR019791">
    <property type="entry name" value="Haem_peroxidase_animal"/>
</dbReference>
<keyword evidence="1" id="KW-0408">Iron</keyword>
<dbReference type="PANTHER" id="PTHR11475">
    <property type="entry name" value="OXIDASE/PEROXIDASE"/>
    <property type="match status" value="1"/>
</dbReference>
<dbReference type="Proteomes" id="UP000504617">
    <property type="component" value="Unplaced"/>
</dbReference>
<dbReference type="GO" id="GO:0006979">
    <property type="term" value="P:response to oxidative stress"/>
    <property type="evidence" value="ECO:0007669"/>
    <property type="project" value="InterPro"/>
</dbReference>
<dbReference type="Gene3D" id="1.10.640.10">
    <property type="entry name" value="Haem peroxidase domain superfamily, animal type"/>
    <property type="match status" value="2"/>
</dbReference>
<dbReference type="GO" id="GO:0004601">
    <property type="term" value="F:peroxidase activity"/>
    <property type="evidence" value="ECO:0007669"/>
    <property type="project" value="UniProtKB-KW"/>
</dbReference>
<proteinExistence type="predicted"/>
<dbReference type="PROSITE" id="PS50292">
    <property type="entry name" value="PEROXIDASE_3"/>
    <property type="match status" value="1"/>
</dbReference>
<dbReference type="RefSeq" id="XP_013924882.1">
    <property type="nucleotide sequence ID" value="XM_014069407.1"/>
</dbReference>
<keyword evidence="2" id="KW-1185">Reference proteome</keyword>
<evidence type="ECO:0000313" key="3">
    <source>
        <dbReference type="RefSeq" id="XP_013924882.1"/>
    </source>
</evidence>
<dbReference type="CTD" id="7173"/>
<dbReference type="Pfam" id="PF03098">
    <property type="entry name" value="An_peroxidase"/>
    <property type="match status" value="2"/>
</dbReference>
<keyword evidence="3" id="KW-0560">Oxidoreductase</keyword>
<sequence length="464" mass="53032">MREHHREEKWNRSWEHPTWGASNTALARWLPPVYEDELSQPRGWNLGFLHHGFPLPSVREVTRKIIEASNEAVTEDELYSDLITVWGQYIDHDLAFTPQSENPPSFQGALNCQVTCANQNPCFPIQIFSNDTFSTRMDCIPFYRSTPSCSTGQQGKALGNLSAENPRQQMNTVTSFLDASTVYGSTAAAESRLRNLTSEGGLLRINLRHFDKGLGYLPFVDQVPSPCAQDPREDKAERIECFMAGDTRSSEVLSLAALHTLWLREHNRLAKALKELNPHWASETVYQETRKMVGALHQIITIRDYIPKIIGPDAFEQYIGPYQGYDPTINPTVTNVFSTAAFRFAHAAIHPLVKRLNPRYKEDPTLPNLYLHEAFFTPWRLIKEGYNDWREFCDLPRLRTEQELMTAIENKTVVQRIMELYRSPDNIDVWLGGIVETIHPDVRTGPLFACIIGKQMKALRDGDR</sequence>
<keyword evidence="1" id="KW-0349">Heme</keyword>
<dbReference type="KEGG" id="tsr:106551315"/>
<evidence type="ECO:0000313" key="2">
    <source>
        <dbReference type="Proteomes" id="UP000504617"/>
    </source>
</evidence>
<dbReference type="GO" id="GO:0005615">
    <property type="term" value="C:extracellular space"/>
    <property type="evidence" value="ECO:0007669"/>
    <property type="project" value="TreeGrafter"/>
</dbReference>
<dbReference type="SUPFAM" id="SSF48113">
    <property type="entry name" value="Heme-dependent peroxidases"/>
    <property type="match status" value="1"/>
</dbReference>
<dbReference type="InterPro" id="IPR010255">
    <property type="entry name" value="Haem_peroxidase_sf"/>
</dbReference>
<accession>A0A6I9YKX2</accession>
<dbReference type="OrthoDB" id="823504at2759"/>
<dbReference type="GeneID" id="106551315"/>
<name>A0A6I9YKX2_9SAUR</name>
<dbReference type="GO" id="GO:0046872">
    <property type="term" value="F:metal ion binding"/>
    <property type="evidence" value="ECO:0007669"/>
    <property type="project" value="UniProtKB-KW"/>
</dbReference>